<sequence>MPEIRQRILENMQKFSRAMIGAVLFLPVIGLILALSSVLN</sequence>
<organism evidence="2 3">
    <name type="scientific">Klebsiella pneumoniae subsp. ozaenae</name>
    <dbReference type="NCBI Taxonomy" id="574"/>
    <lineage>
        <taxon>Bacteria</taxon>
        <taxon>Pseudomonadati</taxon>
        <taxon>Pseudomonadota</taxon>
        <taxon>Gammaproteobacteria</taxon>
        <taxon>Enterobacterales</taxon>
        <taxon>Enterobacteriaceae</taxon>
        <taxon>Klebsiella/Raoultella group</taxon>
        <taxon>Klebsiella</taxon>
        <taxon>Klebsiella pneumoniae complex</taxon>
    </lineage>
</organism>
<dbReference type="EMBL" id="UGLW01000003">
    <property type="protein sequence ID" value="STU54853.1"/>
    <property type="molecule type" value="Genomic_DNA"/>
</dbReference>
<feature type="transmembrane region" description="Helical" evidence="1">
    <location>
        <begin position="20"/>
        <end position="39"/>
    </location>
</feature>
<accession>A0A377YWY0</accession>
<proteinExistence type="predicted"/>
<gene>
    <name evidence="2" type="ORF">NCTC10313_00347</name>
</gene>
<keyword evidence="1" id="KW-0472">Membrane</keyword>
<dbReference type="AlphaFoldDB" id="A0A377YWY0"/>
<keyword evidence="1" id="KW-0812">Transmembrane</keyword>
<name>A0A377YWY0_KLEPO</name>
<protein>
    <submittedName>
        <fullName evidence="2">PTS system protein</fullName>
    </submittedName>
</protein>
<dbReference type="Proteomes" id="UP000254487">
    <property type="component" value="Unassembled WGS sequence"/>
</dbReference>
<evidence type="ECO:0000256" key="1">
    <source>
        <dbReference type="SAM" id="Phobius"/>
    </source>
</evidence>
<evidence type="ECO:0000313" key="2">
    <source>
        <dbReference type="EMBL" id="STU54853.1"/>
    </source>
</evidence>
<reference evidence="2 3" key="1">
    <citation type="submission" date="2018-06" db="EMBL/GenBank/DDBJ databases">
        <authorList>
            <consortium name="Pathogen Informatics"/>
            <person name="Doyle S."/>
        </authorList>
    </citation>
    <scope>NUCLEOTIDE SEQUENCE [LARGE SCALE GENOMIC DNA]</scope>
    <source>
        <strain evidence="2 3">NCTC10313</strain>
    </source>
</reference>
<evidence type="ECO:0000313" key="3">
    <source>
        <dbReference type="Proteomes" id="UP000254487"/>
    </source>
</evidence>
<keyword evidence="1" id="KW-1133">Transmembrane helix</keyword>